<dbReference type="EMBL" id="BJWL01000004">
    <property type="protein sequence ID" value="GFY85717.1"/>
    <property type="molecule type" value="Genomic_DNA"/>
</dbReference>
<sequence length="193" mass="21373">MLPGRVISNITDGDLQRSIETVDCVLYVIAKNGRESLCGASFGRLPIILALTRSRSNADLGHWQLFSLGRRASELLRSSEEIFVICLLLTGGRSTSGFEIAGCKDLGANRHQRPPLSGTISSDSTALKGLFPYNFTSRSVNVFFWWLCVRHEGGLFMRGIQVGRGCMGRGSDYTEYAVMCLRKVPQDSEDRIF</sequence>
<proteinExistence type="predicted"/>
<dbReference type="Proteomes" id="UP000585474">
    <property type="component" value="Unassembled WGS sequence"/>
</dbReference>
<reference evidence="1 2" key="1">
    <citation type="submission" date="2019-07" db="EMBL/GenBank/DDBJ databases">
        <title>De Novo Assembly of kiwifruit Actinidia rufa.</title>
        <authorList>
            <person name="Sugita-Konishi S."/>
            <person name="Sato K."/>
            <person name="Mori E."/>
            <person name="Abe Y."/>
            <person name="Kisaki G."/>
            <person name="Hamano K."/>
            <person name="Suezawa K."/>
            <person name="Otani M."/>
            <person name="Fukuda T."/>
            <person name="Manabe T."/>
            <person name="Gomi K."/>
            <person name="Tabuchi M."/>
            <person name="Akimitsu K."/>
            <person name="Kataoka I."/>
        </authorList>
    </citation>
    <scope>NUCLEOTIDE SEQUENCE [LARGE SCALE GENOMIC DNA]</scope>
    <source>
        <strain evidence="2">cv. Fuchu</strain>
    </source>
</reference>
<organism evidence="1 2">
    <name type="scientific">Actinidia rufa</name>
    <dbReference type="NCBI Taxonomy" id="165716"/>
    <lineage>
        <taxon>Eukaryota</taxon>
        <taxon>Viridiplantae</taxon>
        <taxon>Streptophyta</taxon>
        <taxon>Embryophyta</taxon>
        <taxon>Tracheophyta</taxon>
        <taxon>Spermatophyta</taxon>
        <taxon>Magnoliopsida</taxon>
        <taxon>eudicotyledons</taxon>
        <taxon>Gunneridae</taxon>
        <taxon>Pentapetalae</taxon>
        <taxon>asterids</taxon>
        <taxon>Ericales</taxon>
        <taxon>Actinidiaceae</taxon>
        <taxon>Actinidia</taxon>
    </lineage>
</organism>
<dbReference type="AlphaFoldDB" id="A0A7J0EJB9"/>
<evidence type="ECO:0000313" key="2">
    <source>
        <dbReference type="Proteomes" id="UP000585474"/>
    </source>
</evidence>
<gene>
    <name evidence="1" type="ORF">Acr_04g0004550</name>
</gene>
<accession>A0A7J0EJB9</accession>
<evidence type="ECO:0000313" key="1">
    <source>
        <dbReference type="EMBL" id="GFY85717.1"/>
    </source>
</evidence>
<name>A0A7J0EJB9_9ERIC</name>
<protein>
    <submittedName>
        <fullName evidence="1">Uncharacterized protein</fullName>
    </submittedName>
</protein>
<comment type="caution">
    <text evidence="1">The sequence shown here is derived from an EMBL/GenBank/DDBJ whole genome shotgun (WGS) entry which is preliminary data.</text>
</comment>
<keyword evidence="2" id="KW-1185">Reference proteome</keyword>